<keyword evidence="2" id="KW-1185">Reference proteome</keyword>
<organism evidence="1 2">
    <name type="scientific">Glaciecola siphonariae</name>
    <dbReference type="NCBI Taxonomy" id="521012"/>
    <lineage>
        <taxon>Bacteria</taxon>
        <taxon>Pseudomonadati</taxon>
        <taxon>Pseudomonadota</taxon>
        <taxon>Gammaproteobacteria</taxon>
        <taxon>Alteromonadales</taxon>
        <taxon>Alteromonadaceae</taxon>
        <taxon>Glaciecola</taxon>
    </lineage>
</organism>
<gene>
    <name evidence="1" type="ORF">ACFO4O_05055</name>
</gene>
<dbReference type="Proteomes" id="UP001595897">
    <property type="component" value="Unassembled WGS sequence"/>
</dbReference>
<dbReference type="EMBL" id="JBHSGU010000002">
    <property type="protein sequence ID" value="MFC4699523.1"/>
    <property type="molecule type" value="Genomic_DNA"/>
</dbReference>
<name>A0ABV9LUA2_9ALTE</name>
<evidence type="ECO:0000313" key="1">
    <source>
        <dbReference type="EMBL" id="MFC4699523.1"/>
    </source>
</evidence>
<accession>A0ABV9LUA2</accession>
<sequence length="195" mass="22289">MNNLIEKLEQFNAFFLIAHPIKVNLKPASAADAEQSMAEFEQSMPYAFRISSHMSDIESKALRPFRSMGEKFDELVEYLQLQAQKMDLMMSYILQQQDEEAYRHTAVKFGGGGVVVQQSHAVEIGEYAIIKLFLENEAAAIYCIAQAIVCEQTQDNEALFEVSYAYVRIREEDQELLVRASLHLQTAQLRKNQNT</sequence>
<evidence type="ECO:0000313" key="2">
    <source>
        <dbReference type="Proteomes" id="UP001595897"/>
    </source>
</evidence>
<reference evidence="2" key="1">
    <citation type="journal article" date="2019" name="Int. J. Syst. Evol. Microbiol.">
        <title>The Global Catalogue of Microorganisms (GCM) 10K type strain sequencing project: providing services to taxonomists for standard genome sequencing and annotation.</title>
        <authorList>
            <consortium name="The Broad Institute Genomics Platform"/>
            <consortium name="The Broad Institute Genome Sequencing Center for Infectious Disease"/>
            <person name="Wu L."/>
            <person name="Ma J."/>
        </authorList>
    </citation>
    <scope>NUCLEOTIDE SEQUENCE [LARGE SCALE GENOMIC DNA]</scope>
    <source>
        <strain evidence="2">KACC 12507</strain>
    </source>
</reference>
<comment type="caution">
    <text evidence="1">The sequence shown here is derived from an EMBL/GenBank/DDBJ whole genome shotgun (WGS) entry which is preliminary data.</text>
</comment>
<proteinExistence type="predicted"/>
<protein>
    <submittedName>
        <fullName evidence="1">PilZ domain-containing protein</fullName>
    </submittedName>
</protein>
<dbReference type="RefSeq" id="WP_382406265.1">
    <property type="nucleotide sequence ID" value="NZ_JBHSGU010000002.1"/>
</dbReference>